<dbReference type="eggNOG" id="ENOG502SVPJ">
    <property type="taxonomic scope" value="Eukaryota"/>
</dbReference>
<dbReference type="InParanoid" id="Q234I3"/>
<accession>Q234I3</accession>
<organism evidence="1 2">
    <name type="scientific">Tetrahymena thermophila (strain SB210)</name>
    <dbReference type="NCBI Taxonomy" id="312017"/>
    <lineage>
        <taxon>Eukaryota</taxon>
        <taxon>Sar</taxon>
        <taxon>Alveolata</taxon>
        <taxon>Ciliophora</taxon>
        <taxon>Intramacronucleata</taxon>
        <taxon>Oligohymenophorea</taxon>
        <taxon>Hymenostomatida</taxon>
        <taxon>Tetrahymenina</taxon>
        <taxon>Tetrahymenidae</taxon>
        <taxon>Tetrahymena</taxon>
    </lineage>
</organism>
<dbReference type="RefSeq" id="XP_001012265.1">
    <property type="nucleotide sequence ID" value="XM_001012265.3"/>
</dbReference>
<dbReference type="KEGG" id="tet:TTHERM_00105130"/>
<dbReference type="AlphaFoldDB" id="Q234I3"/>
<name>Q234I3_TETTS</name>
<evidence type="ECO:0000313" key="2">
    <source>
        <dbReference type="Proteomes" id="UP000009168"/>
    </source>
</evidence>
<dbReference type="OMA" id="KLTHECQ"/>
<dbReference type="HOGENOM" id="CLU_1535573_0_0_1"/>
<protein>
    <submittedName>
        <fullName evidence="1">Tim10/DDP family zinc finger protein</fullName>
    </submittedName>
</protein>
<gene>
    <name evidence="1" type="ORF">TTHERM_00105130</name>
</gene>
<proteinExistence type="predicted"/>
<keyword evidence="2" id="KW-1185">Reference proteome</keyword>
<sequence>MSSQSSTNQQEFQSNQQANMQQTIPEYVAPQQHEHFQQTTDIQIAIKEAYKEKSAKYANFFNDYTSEYKLLKKITHECQVKCYANEALSIKESESCARSCLRPYLTFKKITGEKLQNCEDLFQREESKCTSVNLDTKQCYSMLNEKLAQCLKQNAGFYSKTYAKIFKEFDSIVEY</sequence>
<dbReference type="EMBL" id="GG662767">
    <property type="protein sequence ID" value="EAR92020.1"/>
    <property type="molecule type" value="Genomic_DNA"/>
</dbReference>
<dbReference type="OrthoDB" id="285758at2759"/>
<dbReference type="Proteomes" id="UP000009168">
    <property type="component" value="Unassembled WGS sequence"/>
</dbReference>
<dbReference type="GeneID" id="7828132"/>
<evidence type="ECO:0000313" key="1">
    <source>
        <dbReference type="EMBL" id="EAR92020.1"/>
    </source>
</evidence>
<reference evidence="2" key="1">
    <citation type="journal article" date="2006" name="PLoS Biol.">
        <title>Macronuclear genome sequence of the ciliate Tetrahymena thermophila, a model eukaryote.</title>
        <authorList>
            <person name="Eisen J.A."/>
            <person name="Coyne R.S."/>
            <person name="Wu M."/>
            <person name="Wu D."/>
            <person name="Thiagarajan M."/>
            <person name="Wortman J.R."/>
            <person name="Badger J.H."/>
            <person name="Ren Q."/>
            <person name="Amedeo P."/>
            <person name="Jones K.M."/>
            <person name="Tallon L.J."/>
            <person name="Delcher A.L."/>
            <person name="Salzberg S.L."/>
            <person name="Silva J.C."/>
            <person name="Haas B.J."/>
            <person name="Majoros W.H."/>
            <person name="Farzad M."/>
            <person name="Carlton J.M."/>
            <person name="Smith R.K. Jr."/>
            <person name="Garg J."/>
            <person name="Pearlman R.E."/>
            <person name="Karrer K.M."/>
            <person name="Sun L."/>
            <person name="Manning G."/>
            <person name="Elde N.C."/>
            <person name="Turkewitz A.P."/>
            <person name="Asai D.J."/>
            <person name="Wilkes D.E."/>
            <person name="Wang Y."/>
            <person name="Cai H."/>
            <person name="Collins K."/>
            <person name="Stewart B.A."/>
            <person name="Lee S.R."/>
            <person name="Wilamowska K."/>
            <person name="Weinberg Z."/>
            <person name="Ruzzo W.L."/>
            <person name="Wloga D."/>
            <person name="Gaertig J."/>
            <person name="Frankel J."/>
            <person name="Tsao C.-C."/>
            <person name="Gorovsky M.A."/>
            <person name="Keeling P.J."/>
            <person name="Waller R.F."/>
            <person name="Patron N.J."/>
            <person name="Cherry J.M."/>
            <person name="Stover N.A."/>
            <person name="Krieger C.J."/>
            <person name="del Toro C."/>
            <person name="Ryder H.F."/>
            <person name="Williamson S.C."/>
            <person name="Barbeau R.A."/>
            <person name="Hamilton E.P."/>
            <person name="Orias E."/>
        </authorList>
    </citation>
    <scope>NUCLEOTIDE SEQUENCE [LARGE SCALE GENOMIC DNA]</scope>
    <source>
        <strain evidence="2">SB210</strain>
    </source>
</reference>